<dbReference type="GO" id="GO:0005774">
    <property type="term" value="C:vacuolar membrane"/>
    <property type="evidence" value="ECO:0007669"/>
    <property type="project" value="TreeGrafter"/>
</dbReference>
<dbReference type="RefSeq" id="XP_060335290.1">
    <property type="nucleotide sequence ID" value="XM_060465903.1"/>
</dbReference>
<feature type="compositionally biased region" description="Pro residues" evidence="2">
    <location>
        <begin position="49"/>
        <end position="60"/>
    </location>
</feature>
<dbReference type="GO" id="GO:0010508">
    <property type="term" value="P:positive regulation of autophagy"/>
    <property type="evidence" value="ECO:0007669"/>
    <property type="project" value="TreeGrafter"/>
</dbReference>
<dbReference type="AlphaFoldDB" id="A0AA39TZN5"/>
<comment type="similarity">
    <text evidence="1">Belongs to the NPR2 family.</text>
</comment>
<dbReference type="GO" id="GO:0005096">
    <property type="term" value="F:GTPase activator activity"/>
    <property type="evidence" value="ECO:0007669"/>
    <property type="project" value="TreeGrafter"/>
</dbReference>
<name>A0AA39TZN5_ARMTA</name>
<evidence type="ECO:0000256" key="2">
    <source>
        <dbReference type="SAM" id="MobiDB-lite"/>
    </source>
</evidence>
<feature type="compositionally biased region" description="Low complexity" evidence="2">
    <location>
        <begin position="516"/>
        <end position="532"/>
    </location>
</feature>
<dbReference type="PANTHER" id="PTHR12991:SF10">
    <property type="entry name" value="GATOR COMPLEX PROTEIN NPRL2"/>
    <property type="match status" value="1"/>
</dbReference>
<feature type="compositionally biased region" description="Low complexity" evidence="2">
    <location>
        <begin position="61"/>
        <end position="73"/>
    </location>
</feature>
<dbReference type="GO" id="GO:1904262">
    <property type="term" value="P:negative regulation of TORC1 signaling"/>
    <property type="evidence" value="ECO:0007669"/>
    <property type="project" value="TreeGrafter"/>
</dbReference>
<sequence>MPSDGDSFLPRIQSVFYSIFDNQHGPKIVYQVPEALIATTPSPSSISVPPTPAVDVPPSPRLSSRNSSSSLISPVETRASLSLNSPNKRSTSSNRVLFNFDDISKYVIPPSSLCGRLVICSTKHHRIIGFPVELRGPYERNYFRYNLCFVFERGADLSCYEPIVRKVSRVLTTCEEESAFLSSSETCHTVHAILEQLYEDLNSYAETSIPIDQFNSIELKIFPFYPNPPTVTDWMVPVALINLSKQIEENWDLTMVKICQFIDGTNHVGRIARLADCDISFARQAIAHLLFYQVIMTIDIFQYSNMYTLHKSIQWLADEPHVKEECGPYVTKPGRMIPDWPQLLHLYSRMKPGITVFDWMVAHEVDKLGIDVRRFTSFGVIKGFLRRVHRWPILLPSRSDPHIPARPRVKSFSGTSQRLPLSPIPSETTSSTNLLRRRFPYTAPINASVSPDVATSAPPTPRGVSYRPRRPSAAEKVLEQLKSRDQQQLSSSPRTSWIHQPSDSPSNLHPGIIATSSTPQDSSPSSSKFGSVESRRQSAILVPPAAPPSSPNLPKATLAAPGPVKPRLSRSPSAPVEGPMPTTSVHQTAEHLSLNYPPQLLPLLDGEHHTDELSVRFEVGWARLEQWLIAAGEGQGDGDYGRIQMIFR</sequence>
<comment type="caution">
    <text evidence="3">The sequence shown here is derived from an EMBL/GenBank/DDBJ whole genome shotgun (WGS) entry which is preliminary data.</text>
</comment>
<organism evidence="3 4">
    <name type="scientific">Armillaria tabescens</name>
    <name type="common">Ringless honey mushroom</name>
    <name type="synonym">Agaricus tabescens</name>
    <dbReference type="NCBI Taxonomy" id="1929756"/>
    <lineage>
        <taxon>Eukaryota</taxon>
        <taxon>Fungi</taxon>
        <taxon>Dikarya</taxon>
        <taxon>Basidiomycota</taxon>
        <taxon>Agaricomycotina</taxon>
        <taxon>Agaricomycetes</taxon>
        <taxon>Agaricomycetidae</taxon>
        <taxon>Agaricales</taxon>
        <taxon>Marasmiineae</taxon>
        <taxon>Physalacriaceae</taxon>
        <taxon>Desarmillaria</taxon>
    </lineage>
</organism>
<evidence type="ECO:0000313" key="4">
    <source>
        <dbReference type="Proteomes" id="UP001175211"/>
    </source>
</evidence>
<feature type="compositionally biased region" description="Polar residues" evidence="2">
    <location>
        <begin position="412"/>
        <end position="434"/>
    </location>
</feature>
<dbReference type="InterPro" id="IPR009348">
    <property type="entry name" value="NPR2-like"/>
</dbReference>
<evidence type="ECO:0000313" key="3">
    <source>
        <dbReference type="EMBL" id="KAK0463980.1"/>
    </source>
</evidence>
<feature type="region of interest" description="Disordered" evidence="2">
    <location>
        <begin position="404"/>
        <end position="583"/>
    </location>
</feature>
<protein>
    <submittedName>
        <fullName evidence="3">Nitrogen permease regulator 2-domain-containing protein</fullName>
    </submittedName>
</protein>
<dbReference type="PANTHER" id="PTHR12991">
    <property type="entry name" value="NITROGEN PERMEASE REGULATOR 2/TUMOR SUPPRESSOR CANDIDATE 4"/>
    <property type="match status" value="1"/>
</dbReference>
<dbReference type="Proteomes" id="UP001175211">
    <property type="component" value="Unassembled WGS sequence"/>
</dbReference>
<feature type="compositionally biased region" description="Basic and acidic residues" evidence="2">
    <location>
        <begin position="472"/>
        <end position="485"/>
    </location>
</feature>
<feature type="compositionally biased region" description="Polar residues" evidence="2">
    <location>
        <begin position="486"/>
        <end position="507"/>
    </location>
</feature>
<dbReference type="GeneID" id="85349451"/>
<reference evidence="3" key="1">
    <citation type="submission" date="2023-06" db="EMBL/GenBank/DDBJ databases">
        <authorList>
            <consortium name="Lawrence Berkeley National Laboratory"/>
            <person name="Ahrendt S."/>
            <person name="Sahu N."/>
            <person name="Indic B."/>
            <person name="Wong-Bajracharya J."/>
            <person name="Merenyi Z."/>
            <person name="Ke H.-M."/>
            <person name="Monk M."/>
            <person name="Kocsube S."/>
            <person name="Drula E."/>
            <person name="Lipzen A."/>
            <person name="Balint B."/>
            <person name="Henrissat B."/>
            <person name="Andreopoulos B."/>
            <person name="Martin F.M."/>
            <person name="Harder C.B."/>
            <person name="Rigling D."/>
            <person name="Ford K.L."/>
            <person name="Foster G.D."/>
            <person name="Pangilinan J."/>
            <person name="Papanicolaou A."/>
            <person name="Barry K."/>
            <person name="LaButti K."/>
            <person name="Viragh M."/>
            <person name="Koriabine M."/>
            <person name="Yan M."/>
            <person name="Riley R."/>
            <person name="Champramary S."/>
            <person name="Plett K.L."/>
            <person name="Tsai I.J."/>
            <person name="Slot J."/>
            <person name="Sipos G."/>
            <person name="Plett J."/>
            <person name="Nagy L.G."/>
            <person name="Grigoriev I.V."/>
        </authorList>
    </citation>
    <scope>NUCLEOTIDE SEQUENCE</scope>
    <source>
        <strain evidence="3">CCBAS 213</strain>
    </source>
</reference>
<evidence type="ECO:0000256" key="1">
    <source>
        <dbReference type="ARBA" id="ARBA00008433"/>
    </source>
</evidence>
<dbReference type="EMBL" id="JAUEPS010000007">
    <property type="protein sequence ID" value="KAK0463980.1"/>
    <property type="molecule type" value="Genomic_DNA"/>
</dbReference>
<keyword evidence="4" id="KW-1185">Reference proteome</keyword>
<gene>
    <name evidence="3" type="ORF">EV420DRAFT_1117969</name>
</gene>
<dbReference type="GO" id="GO:1990130">
    <property type="term" value="C:GATOR1 complex"/>
    <property type="evidence" value="ECO:0007669"/>
    <property type="project" value="TreeGrafter"/>
</dbReference>
<dbReference type="Pfam" id="PF06218">
    <property type="entry name" value="NPR2"/>
    <property type="match status" value="2"/>
</dbReference>
<accession>A0AA39TZN5</accession>
<feature type="region of interest" description="Disordered" evidence="2">
    <location>
        <begin position="41"/>
        <end position="73"/>
    </location>
</feature>
<proteinExistence type="inferred from homology"/>